<name>A0A656GNH4_PSEA0</name>
<protein>
    <submittedName>
        <fullName evidence="1">Uncharacterized protein</fullName>
    </submittedName>
</protein>
<reference evidence="1 2" key="1">
    <citation type="journal article" date="2011" name="PLoS Pathog.">
        <title>Dynamic evolution of pathogenicity revealed by sequencing and comparative genomics of 19 Pseudomonas syringae isolates.</title>
        <authorList>
            <person name="Baltrus D.A."/>
            <person name="Nishimura M.T."/>
            <person name="Romanchuk A."/>
            <person name="Chang J.H."/>
            <person name="Mukhtar M.S."/>
            <person name="Cherkis K."/>
            <person name="Roach J."/>
            <person name="Grant S.R."/>
            <person name="Jones C.D."/>
            <person name="Dangl J.L."/>
        </authorList>
    </citation>
    <scope>NUCLEOTIDE SEQUENCE [LARGE SCALE GENOMIC DNA]</scope>
    <source>
        <strain evidence="1 2">301020</strain>
    </source>
</reference>
<feature type="non-terminal residue" evidence="1">
    <location>
        <position position="33"/>
    </location>
</feature>
<sequence>MKLSADKTELISKGHRITVQSGAGIQASVPDSA</sequence>
<evidence type="ECO:0000313" key="2">
    <source>
        <dbReference type="Proteomes" id="UP000003465"/>
    </source>
</evidence>
<accession>A0A656GNH4</accession>
<dbReference type="EMBL" id="AEAG01003203">
    <property type="protein sequence ID" value="EGH27015.1"/>
    <property type="molecule type" value="Genomic_DNA"/>
</dbReference>
<proteinExistence type="predicted"/>
<evidence type="ECO:0000313" key="1">
    <source>
        <dbReference type="EMBL" id="EGH27015.1"/>
    </source>
</evidence>
<organism evidence="1 2">
    <name type="scientific">Pseudomonas amygdali pv. mori str. 301020</name>
    <dbReference type="NCBI Taxonomy" id="629261"/>
    <lineage>
        <taxon>Bacteria</taxon>
        <taxon>Pseudomonadati</taxon>
        <taxon>Pseudomonadota</taxon>
        <taxon>Gammaproteobacteria</taxon>
        <taxon>Pseudomonadales</taxon>
        <taxon>Pseudomonadaceae</taxon>
        <taxon>Pseudomonas</taxon>
        <taxon>Pseudomonas amygdali</taxon>
    </lineage>
</organism>
<dbReference type="AlphaFoldDB" id="A0A656GNH4"/>
<comment type="caution">
    <text evidence="1">The sequence shown here is derived from an EMBL/GenBank/DDBJ whole genome shotgun (WGS) entry which is preliminary data.</text>
</comment>
<dbReference type="Proteomes" id="UP000003465">
    <property type="component" value="Unassembled WGS sequence"/>
</dbReference>
<gene>
    <name evidence="1" type="ORF">PSYMO_38228</name>
</gene>